<protein>
    <submittedName>
        <fullName evidence="1">Uncharacterized protein</fullName>
    </submittedName>
</protein>
<keyword evidence="2" id="KW-1185">Reference proteome</keyword>
<dbReference type="AlphaFoldDB" id="A0A8E0RNF5"/>
<organism evidence="1 2">
    <name type="scientific">Fasciolopsis buskii</name>
    <dbReference type="NCBI Taxonomy" id="27845"/>
    <lineage>
        <taxon>Eukaryota</taxon>
        <taxon>Metazoa</taxon>
        <taxon>Spiralia</taxon>
        <taxon>Lophotrochozoa</taxon>
        <taxon>Platyhelminthes</taxon>
        <taxon>Trematoda</taxon>
        <taxon>Digenea</taxon>
        <taxon>Plagiorchiida</taxon>
        <taxon>Echinostomata</taxon>
        <taxon>Echinostomatoidea</taxon>
        <taxon>Fasciolidae</taxon>
        <taxon>Fasciolopsis</taxon>
    </lineage>
</organism>
<gene>
    <name evidence="1" type="ORF">FBUS_07257</name>
</gene>
<accession>A0A8E0RNF5</accession>
<sequence>FLSQWNASRWQQFNTLPTVTVRVEVPPLLTHSDRSTFSFVRGTLVDGKFGRFRLDNLQAVSCTTDVISLAQLATSSAAGAVLVANIQSRLLVDACLNADLTRLRRLYPIDWDPTARELHLLTRRANILATLSVSTSGTFRLLRLQRKSADSSTDGEDAVDNLQSMLSEFTPPLSRTLDEWISEVDDFCTAIAEHE</sequence>
<proteinExistence type="predicted"/>
<evidence type="ECO:0000313" key="2">
    <source>
        <dbReference type="Proteomes" id="UP000728185"/>
    </source>
</evidence>
<dbReference type="Proteomes" id="UP000728185">
    <property type="component" value="Unassembled WGS sequence"/>
</dbReference>
<dbReference type="EMBL" id="LUCM01008259">
    <property type="protein sequence ID" value="KAA0188695.1"/>
    <property type="molecule type" value="Genomic_DNA"/>
</dbReference>
<evidence type="ECO:0000313" key="1">
    <source>
        <dbReference type="EMBL" id="KAA0188695.1"/>
    </source>
</evidence>
<feature type="non-terminal residue" evidence="1">
    <location>
        <position position="195"/>
    </location>
</feature>
<reference evidence="1" key="1">
    <citation type="submission" date="2019-05" db="EMBL/GenBank/DDBJ databases">
        <title>Annotation for the trematode Fasciolopsis buski.</title>
        <authorList>
            <person name="Choi Y.-J."/>
        </authorList>
    </citation>
    <scope>NUCLEOTIDE SEQUENCE</scope>
    <source>
        <strain evidence="1">HT</strain>
        <tissue evidence="1">Whole worm</tissue>
    </source>
</reference>
<dbReference type="OrthoDB" id="6222567at2759"/>
<comment type="caution">
    <text evidence="1">The sequence shown here is derived from an EMBL/GenBank/DDBJ whole genome shotgun (WGS) entry which is preliminary data.</text>
</comment>
<name>A0A8E0RNF5_9TREM</name>